<name>A0A8W7PV84_ANOCL</name>
<evidence type="ECO:0000256" key="2">
    <source>
        <dbReference type="SAM" id="Phobius"/>
    </source>
</evidence>
<protein>
    <submittedName>
        <fullName evidence="3">Uncharacterized protein</fullName>
    </submittedName>
</protein>
<evidence type="ECO:0000313" key="3">
    <source>
        <dbReference type="EnsemblMetazoa" id="ACOM037306-PA.1"/>
    </source>
</evidence>
<evidence type="ECO:0000256" key="1">
    <source>
        <dbReference type="SAM" id="MobiDB-lite"/>
    </source>
</evidence>
<feature type="region of interest" description="Disordered" evidence="1">
    <location>
        <begin position="226"/>
        <end position="258"/>
    </location>
</feature>
<keyword evidence="2" id="KW-0472">Membrane</keyword>
<keyword evidence="2" id="KW-0812">Transmembrane</keyword>
<proteinExistence type="predicted"/>
<accession>A0A8W7PV84</accession>
<keyword evidence="2" id="KW-1133">Transmembrane helix</keyword>
<dbReference type="Proteomes" id="UP000075882">
    <property type="component" value="Unassembled WGS sequence"/>
</dbReference>
<feature type="compositionally biased region" description="Basic residues" evidence="1">
    <location>
        <begin position="376"/>
        <end position="385"/>
    </location>
</feature>
<feature type="region of interest" description="Disordered" evidence="1">
    <location>
        <begin position="321"/>
        <end position="388"/>
    </location>
</feature>
<dbReference type="AlphaFoldDB" id="A0A8W7PV84"/>
<organism evidence="3">
    <name type="scientific">Anopheles coluzzii</name>
    <name type="common">African malaria mosquito</name>
    <dbReference type="NCBI Taxonomy" id="1518534"/>
    <lineage>
        <taxon>Eukaryota</taxon>
        <taxon>Metazoa</taxon>
        <taxon>Ecdysozoa</taxon>
        <taxon>Arthropoda</taxon>
        <taxon>Hexapoda</taxon>
        <taxon>Insecta</taxon>
        <taxon>Pterygota</taxon>
        <taxon>Neoptera</taxon>
        <taxon>Endopterygota</taxon>
        <taxon>Diptera</taxon>
        <taxon>Nematocera</taxon>
        <taxon>Culicoidea</taxon>
        <taxon>Culicidae</taxon>
        <taxon>Anophelinae</taxon>
        <taxon>Anopheles</taxon>
    </lineage>
</organism>
<reference evidence="3" key="1">
    <citation type="submission" date="2022-08" db="UniProtKB">
        <authorList>
            <consortium name="EnsemblMetazoa"/>
        </authorList>
    </citation>
    <scope>IDENTIFICATION</scope>
</reference>
<sequence length="413" mass="45230">LSNERRNVCEPCFRGKREPVVTMLLQLDGAIEATASSERLQRSSSSSRTKDIITAPWNEAINGTVLGKTVPSNATVSRPTEARSYAHVTGSMAHGNSSSGTLASALVPPRAPNGTVATSTTPTEQPARKVDILIYPTVSPETIVVPILSCIVGFPIFALLVICCLRRRAKIARERDRRRNFDLKANTITLVRFNSHHLGNQRSILLQSRESLSRGYPSLDLDTVYEEKSDTHGSSQHSESPVGSRAPSPTELTGPLLPIRTNTITGTIATAAYGAYGKDRDDTVLELVRGKRKRFRNTKHKRLAVSHSETNLTGLGRTHAACSSGVLSPASARSPRERKECSTRWTYQVPTSFDETTTTSGHDGYGKDSKPPARYGSRKKAPRVQRQKEVCEGIRAPLWTTLTHAQTISDYEI</sequence>
<feature type="transmembrane region" description="Helical" evidence="2">
    <location>
        <begin position="143"/>
        <end position="165"/>
    </location>
</feature>
<feature type="compositionally biased region" description="Polar residues" evidence="1">
    <location>
        <begin position="232"/>
        <end position="241"/>
    </location>
</feature>
<dbReference type="VEuPathDB" id="VectorBase:ACON2_034026"/>
<feature type="compositionally biased region" description="Polar residues" evidence="1">
    <location>
        <begin position="343"/>
        <end position="361"/>
    </location>
</feature>
<dbReference type="EnsemblMetazoa" id="ACOM037306-RA">
    <property type="protein sequence ID" value="ACOM037306-PA.1"/>
    <property type="gene ID" value="ACOM037306"/>
</dbReference>